<evidence type="ECO:0000313" key="8">
    <source>
        <dbReference type="Proteomes" id="UP001057753"/>
    </source>
</evidence>
<dbReference type="SMART" id="SM00490">
    <property type="entry name" value="HELICc"/>
    <property type="match status" value="1"/>
</dbReference>
<feature type="domain" description="Helicase C-terminal" evidence="6">
    <location>
        <begin position="509"/>
        <end position="677"/>
    </location>
</feature>
<dbReference type="PROSITE" id="PS51194">
    <property type="entry name" value="HELICASE_CTER"/>
    <property type="match status" value="1"/>
</dbReference>
<dbReference type="GO" id="GO:0004386">
    <property type="term" value="F:helicase activity"/>
    <property type="evidence" value="ECO:0007669"/>
    <property type="project" value="UniProtKB-KW"/>
</dbReference>
<dbReference type="GO" id="GO:0016787">
    <property type="term" value="F:hydrolase activity"/>
    <property type="evidence" value="ECO:0007669"/>
    <property type="project" value="UniProtKB-KW"/>
</dbReference>
<dbReference type="GO" id="GO:0005524">
    <property type="term" value="F:ATP binding"/>
    <property type="evidence" value="ECO:0007669"/>
    <property type="project" value="UniProtKB-KW"/>
</dbReference>
<dbReference type="InterPro" id="IPR011545">
    <property type="entry name" value="DEAD/DEAH_box_helicase_dom"/>
</dbReference>
<feature type="domain" description="Helicase ATP-binding" evidence="5">
    <location>
        <begin position="234"/>
        <end position="408"/>
    </location>
</feature>
<name>A0A9Q4B3Q0_SALAG</name>
<reference evidence="7" key="1">
    <citation type="submission" date="2020-06" db="EMBL/GenBank/DDBJ databases">
        <title>Insight into the genomes of haloalkaliphilic bacilli from Kenyan soda lakes.</title>
        <authorList>
            <person name="Mwirichia R."/>
            <person name="Villamizar G.C."/>
            <person name="Poehlein A."/>
            <person name="Mugweru J."/>
            <person name="Kipnyargis A."/>
            <person name="Kiplimo D."/>
            <person name="Orwa P."/>
            <person name="Daniel R."/>
        </authorList>
    </citation>
    <scope>NUCLEOTIDE SEQUENCE</scope>
    <source>
        <strain evidence="7">B1096_S55</strain>
    </source>
</reference>
<keyword evidence="2" id="KW-0378">Hydrolase</keyword>
<organism evidence="7 8">
    <name type="scientific">Salipaludibacillus agaradhaerens</name>
    <name type="common">Bacillus agaradhaerens</name>
    <dbReference type="NCBI Taxonomy" id="76935"/>
    <lineage>
        <taxon>Bacteria</taxon>
        <taxon>Bacillati</taxon>
        <taxon>Bacillota</taxon>
        <taxon>Bacilli</taxon>
        <taxon>Bacillales</taxon>
        <taxon>Bacillaceae</taxon>
    </lineage>
</organism>
<dbReference type="InterPro" id="IPR014001">
    <property type="entry name" value="Helicase_ATP-bd"/>
</dbReference>
<comment type="caution">
    <text evidence="7">The sequence shown here is derived from an EMBL/GenBank/DDBJ whole genome shotgun (WGS) entry which is preliminary data.</text>
</comment>
<dbReference type="AlphaFoldDB" id="A0A9Q4B3Q0"/>
<keyword evidence="8" id="KW-1185">Reference proteome</keyword>
<keyword evidence="4" id="KW-0067">ATP-binding</keyword>
<evidence type="ECO:0000259" key="5">
    <source>
        <dbReference type="PROSITE" id="PS51192"/>
    </source>
</evidence>
<keyword evidence="1" id="KW-0547">Nucleotide-binding</keyword>
<dbReference type="EMBL" id="JABXYM010000001">
    <property type="protein sequence ID" value="MCR6097762.1"/>
    <property type="molecule type" value="Genomic_DNA"/>
</dbReference>
<dbReference type="SUPFAM" id="SSF52540">
    <property type="entry name" value="P-loop containing nucleoside triphosphate hydrolases"/>
    <property type="match status" value="1"/>
</dbReference>
<evidence type="ECO:0000259" key="6">
    <source>
        <dbReference type="PROSITE" id="PS51194"/>
    </source>
</evidence>
<dbReference type="Gene3D" id="3.40.50.300">
    <property type="entry name" value="P-loop containing nucleotide triphosphate hydrolases"/>
    <property type="match status" value="2"/>
</dbReference>
<dbReference type="PANTHER" id="PTHR47961:SF6">
    <property type="entry name" value="DNA-DIRECTED DNA POLYMERASE"/>
    <property type="match status" value="1"/>
</dbReference>
<keyword evidence="3 7" id="KW-0347">Helicase</keyword>
<dbReference type="RefSeq" id="WP_257822146.1">
    <property type="nucleotide sequence ID" value="NZ_JABXYM010000001.1"/>
</dbReference>
<gene>
    <name evidence="7" type="ORF">HXA33_14515</name>
</gene>
<dbReference type="InterPro" id="IPR001650">
    <property type="entry name" value="Helicase_C-like"/>
</dbReference>
<dbReference type="Pfam" id="PF00271">
    <property type="entry name" value="Helicase_C"/>
    <property type="match status" value="1"/>
</dbReference>
<proteinExistence type="predicted"/>
<evidence type="ECO:0000313" key="7">
    <source>
        <dbReference type="EMBL" id="MCR6097762.1"/>
    </source>
</evidence>
<evidence type="ECO:0000256" key="1">
    <source>
        <dbReference type="ARBA" id="ARBA00022741"/>
    </source>
</evidence>
<dbReference type="InterPro" id="IPR027417">
    <property type="entry name" value="P-loop_NTPase"/>
</dbReference>
<dbReference type="PROSITE" id="PS51192">
    <property type="entry name" value="HELICASE_ATP_BIND_1"/>
    <property type="match status" value="1"/>
</dbReference>
<evidence type="ECO:0000256" key="3">
    <source>
        <dbReference type="ARBA" id="ARBA00022806"/>
    </source>
</evidence>
<accession>A0A9Q4B3Q0</accession>
<evidence type="ECO:0000256" key="4">
    <source>
        <dbReference type="ARBA" id="ARBA00022840"/>
    </source>
</evidence>
<sequence>MNSILFDWIRDSNSWRNAKSLNLLNRQEKEYAFLLRTDDFYISLFNNMFRALTSGSYQSSDKHDELLLIAKGIEMYSLDNTRGDFYGVNYAENILYASSIYYLTDYYTTSALLSKLFHTEDYESDIDKFIHGFLTFNRHIENPYMELLNLFLETGQQAYLEDVLRRLKLELTNADPYGYAPLLLAKCLLEKFIGNNIWSSLTRANPHISWQNYIIHKLNKNWVLFPSQITALEKGILIRDNTFSLQMPTSSGKTSLCEIILYNEIIHNRRKVLLLAPYRALASELNYSFRKTFNTLGVSVKTLYGGHSPTREEKAEIDKVDLLICTPEKFMALENNIPNLHELFSTVICDEGHLLDDEHRGLSYELLLAKLKESKNEQSTRKYIYISAIIPNLDNINKWLGGDENTIIKSSYRPTHLTYGFLIEKGTDKNKTFDLDIYSKKNNLLDSSIEGILSVNEDYKYRNHLTKRVNTYSFKTFKAKAASIALRSLNNGSVAIYTPQKGDDGVKGLAEEVIKQIDLLSFQSPETISQQDELNLSTYFEMIFGRDYILTKSINYGFAIHHGDLPQFVREIIEMCIRERVIHLVICTSTLAEGVNLPIKTIILHTIKRFNSSLERKSPIRKRDIKNIVGRAGRAGQETEGIVISVNPSEYSYIKEVIDEEQLEPVSGYLYQVINGITKTLKKRRLLLSNELIEAQDEEFKRLIDSIDKSIIDSLYEEITDENLEEILKDIISRTYSYYQSGKQEKETLENIYALRAKVITPYFNKKQLKSLKESGTSIRIFEDILEVIDLQDELWKEVTLPFSENTFEYFIEIVFKLQHIQYDINHFQVKTKITLTKEVINNILINWMEGKWYFEISNTINIELDDLLKIMLFIDSVIYPALSNIITIVKNKLSEEGISISKDLDELGKIIQYGVNSRIHCNLIDLGFTDRMSLFSVSKWLTNNFKSLNLADKNNIEMILRSNKIEIEEYLNRSVPKISSNQFKANLKHF</sequence>
<dbReference type="GO" id="GO:0003676">
    <property type="term" value="F:nucleic acid binding"/>
    <property type="evidence" value="ECO:0007669"/>
    <property type="project" value="InterPro"/>
</dbReference>
<dbReference type="InterPro" id="IPR050474">
    <property type="entry name" value="Hel308_SKI2-like"/>
</dbReference>
<evidence type="ECO:0000256" key="2">
    <source>
        <dbReference type="ARBA" id="ARBA00022801"/>
    </source>
</evidence>
<dbReference type="Pfam" id="PF00270">
    <property type="entry name" value="DEAD"/>
    <property type="match status" value="1"/>
</dbReference>
<protein>
    <submittedName>
        <fullName evidence="7">DEAD/DEAH box helicase</fullName>
    </submittedName>
</protein>
<dbReference type="Proteomes" id="UP001057753">
    <property type="component" value="Unassembled WGS sequence"/>
</dbReference>
<dbReference type="SMART" id="SM00487">
    <property type="entry name" value="DEXDc"/>
    <property type="match status" value="1"/>
</dbReference>
<dbReference type="PANTHER" id="PTHR47961">
    <property type="entry name" value="DNA POLYMERASE THETA, PUTATIVE (AFU_ORTHOLOGUE AFUA_1G05260)-RELATED"/>
    <property type="match status" value="1"/>
</dbReference>